<evidence type="ECO:0000259" key="5">
    <source>
        <dbReference type="Pfam" id="PF00483"/>
    </source>
</evidence>
<proteinExistence type="predicted"/>
<dbReference type="Pfam" id="PF00483">
    <property type="entry name" value="NTP_transferase"/>
    <property type="match status" value="1"/>
</dbReference>
<dbReference type="EMBL" id="UINC01046133">
    <property type="protein sequence ID" value="SVB53761.1"/>
    <property type="molecule type" value="Genomic_DNA"/>
</dbReference>
<evidence type="ECO:0000313" key="6">
    <source>
        <dbReference type="EMBL" id="SVB53761.1"/>
    </source>
</evidence>
<protein>
    <recommendedName>
        <fullName evidence="1">UDP-N-acetylglucosamine diphosphorylase</fullName>
        <ecNumber evidence="1">2.7.7.23</ecNumber>
    </recommendedName>
</protein>
<dbReference type="AlphaFoldDB" id="A0A382EUX4"/>
<feature type="non-terminal residue" evidence="6">
    <location>
        <position position="274"/>
    </location>
</feature>
<organism evidence="6">
    <name type="scientific">marine metagenome</name>
    <dbReference type="NCBI Taxonomy" id="408172"/>
    <lineage>
        <taxon>unclassified sequences</taxon>
        <taxon>metagenomes</taxon>
        <taxon>ecological metagenomes</taxon>
    </lineage>
</organism>
<keyword evidence="2" id="KW-0808">Transferase</keyword>
<evidence type="ECO:0000256" key="1">
    <source>
        <dbReference type="ARBA" id="ARBA00012457"/>
    </source>
</evidence>
<evidence type="ECO:0000256" key="3">
    <source>
        <dbReference type="ARBA" id="ARBA00022695"/>
    </source>
</evidence>
<dbReference type="PANTHER" id="PTHR43584">
    <property type="entry name" value="NUCLEOTIDYL TRANSFERASE"/>
    <property type="match status" value="1"/>
</dbReference>
<reference evidence="6" key="1">
    <citation type="submission" date="2018-05" db="EMBL/GenBank/DDBJ databases">
        <authorList>
            <person name="Lanie J.A."/>
            <person name="Ng W.-L."/>
            <person name="Kazmierczak K.M."/>
            <person name="Andrzejewski T.M."/>
            <person name="Davidsen T.M."/>
            <person name="Wayne K.J."/>
            <person name="Tettelin H."/>
            <person name="Glass J.I."/>
            <person name="Rusch D."/>
            <person name="Podicherti R."/>
            <person name="Tsui H.-C.T."/>
            <person name="Winkler M.E."/>
        </authorList>
    </citation>
    <scope>NUCLEOTIDE SEQUENCE</scope>
</reference>
<feature type="domain" description="Nucleotidyl transferase" evidence="5">
    <location>
        <begin position="6"/>
        <end position="204"/>
    </location>
</feature>
<dbReference type="SUPFAM" id="SSF53448">
    <property type="entry name" value="Nucleotide-diphospho-sugar transferases"/>
    <property type="match status" value="1"/>
</dbReference>
<dbReference type="Gene3D" id="3.90.550.10">
    <property type="entry name" value="Spore Coat Polysaccharide Biosynthesis Protein SpsA, Chain A"/>
    <property type="match status" value="1"/>
</dbReference>
<evidence type="ECO:0000256" key="4">
    <source>
        <dbReference type="ARBA" id="ARBA00048493"/>
    </source>
</evidence>
<accession>A0A382EUX4</accession>
<keyword evidence="3" id="KW-0548">Nucleotidyltransferase</keyword>
<sequence length="274" mass="29909">MDQWAGVVLAAGHGKRMKSRLTKVLHRVCGKELVRYPVDLMKESGVTRVVVVVSSGNRQAVQELLGNQVEYVTQTEVKGTGDALRKAKALLQGQAENVLVLTGDAPLVRLESVKPLMAAHADSSRDMTFLTCRTASAKDFGRVARNEKGQVVKIVEAADQTGFTDEIPEVNGSVYCFRDGWLWENLGDIPTAANGEEYITSLVEIGSSRDGAVEANLTEDPAELMGVNDRLQLSQVEEILRQRIREQWMLSGVTMPHPASVYIDAGESIGQDTV</sequence>
<comment type="catalytic activity">
    <reaction evidence="4">
        <text>N-acetyl-alpha-D-glucosamine 1-phosphate + UTP + H(+) = UDP-N-acetyl-alpha-D-glucosamine + diphosphate</text>
        <dbReference type="Rhea" id="RHEA:13509"/>
        <dbReference type="ChEBI" id="CHEBI:15378"/>
        <dbReference type="ChEBI" id="CHEBI:33019"/>
        <dbReference type="ChEBI" id="CHEBI:46398"/>
        <dbReference type="ChEBI" id="CHEBI:57705"/>
        <dbReference type="ChEBI" id="CHEBI:57776"/>
        <dbReference type="EC" id="2.7.7.23"/>
    </reaction>
</comment>
<evidence type="ECO:0000256" key="2">
    <source>
        <dbReference type="ARBA" id="ARBA00022679"/>
    </source>
</evidence>
<name>A0A382EUX4_9ZZZZ</name>
<dbReference type="EC" id="2.7.7.23" evidence="1"/>
<gene>
    <name evidence="6" type="ORF">METZ01_LOCUS206615</name>
</gene>
<dbReference type="InterPro" id="IPR029044">
    <property type="entry name" value="Nucleotide-diphossugar_trans"/>
</dbReference>
<dbReference type="InterPro" id="IPR050065">
    <property type="entry name" value="GlmU-like"/>
</dbReference>
<dbReference type="GO" id="GO:0003977">
    <property type="term" value="F:UDP-N-acetylglucosamine diphosphorylase activity"/>
    <property type="evidence" value="ECO:0007669"/>
    <property type="project" value="UniProtKB-EC"/>
</dbReference>
<dbReference type="PANTHER" id="PTHR43584:SF3">
    <property type="entry name" value="BIFUNCTIONAL PROTEIN GLMU"/>
    <property type="match status" value="1"/>
</dbReference>
<dbReference type="InterPro" id="IPR005835">
    <property type="entry name" value="NTP_transferase_dom"/>
</dbReference>